<dbReference type="HOGENOM" id="CLU_981313_0_0_1"/>
<keyword evidence="2" id="KW-1185">Reference proteome</keyword>
<evidence type="ECO:0000313" key="2">
    <source>
        <dbReference type="Proteomes" id="UP000026960"/>
    </source>
</evidence>
<dbReference type="AlphaFoldDB" id="A0A0D3HIS8"/>
<proteinExistence type="predicted"/>
<protein>
    <submittedName>
        <fullName evidence="1">Uncharacterized protein</fullName>
    </submittedName>
</protein>
<dbReference type="EnsemblPlants" id="OBART11G04600.1">
    <property type="protein sequence ID" value="OBART11G04600.1"/>
    <property type="gene ID" value="OBART11G04600"/>
</dbReference>
<reference evidence="1" key="1">
    <citation type="journal article" date="2009" name="Rice">
        <title>De Novo Next Generation Sequencing of Plant Genomes.</title>
        <authorList>
            <person name="Rounsley S."/>
            <person name="Marri P.R."/>
            <person name="Yu Y."/>
            <person name="He R."/>
            <person name="Sisneros N."/>
            <person name="Goicoechea J.L."/>
            <person name="Lee S.J."/>
            <person name="Angelova A."/>
            <person name="Kudrna D."/>
            <person name="Luo M."/>
            <person name="Affourtit J."/>
            <person name="Desany B."/>
            <person name="Knight J."/>
            <person name="Niazi F."/>
            <person name="Egholm M."/>
            <person name="Wing R.A."/>
        </authorList>
    </citation>
    <scope>NUCLEOTIDE SEQUENCE [LARGE SCALE GENOMIC DNA]</scope>
    <source>
        <strain evidence="1">cv. IRGC 105608</strain>
    </source>
</reference>
<dbReference type="Gramene" id="OBART11G04600.1">
    <property type="protein sequence ID" value="OBART11G04600.1"/>
    <property type="gene ID" value="OBART11G04600"/>
</dbReference>
<accession>A0A0D3HIS8</accession>
<dbReference type="Proteomes" id="UP000026960">
    <property type="component" value="Chromosome 11"/>
</dbReference>
<name>A0A0D3HIS8_9ORYZ</name>
<reference evidence="1" key="2">
    <citation type="submission" date="2015-03" db="UniProtKB">
        <authorList>
            <consortium name="EnsemblPlants"/>
        </authorList>
    </citation>
    <scope>IDENTIFICATION</scope>
</reference>
<evidence type="ECO:0000313" key="1">
    <source>
        <dbReference type="EnsemblPlants" id="OBART11G04600.1"/>
    </source>
</evidence>
<organism evidence="1">
    <name type="scientific">Oryza barthii</name>
    <dbReference type="NCBI Taxonomy" id="65489"/>
    <lineage>
        <taxon>Eukaryota</taxon>
        <taxon>Viridiplantae</taxon>
        <taxon>Streptophyta</taxon>
        <taxon>Embryophyta</taxon>
        <taxon>Tracheophyta</taxon>
        <taxon>Spermatophyta</taxon>
        <taxon>Magnoliopsida</taxon>
        <taxon>Liliopsida</taxon>
        <taxon>Poales</taxon>
        <taxon>Poaceae</taxon>
        <taxon>BOP clade</taxon>
        <taxon>Oryzoideae</taxon>
        <taxon>Oryzeae</taxon>
        <taxon>Oryzinae</taxon>
        <taxon>Oryza</taxon>
    </lineage>
</organism>
<sequence>MKEKELECLRSVLNIGLCCTKPSPYERMDMREVAARLRGLPQQQLRIVIVRFHLCSKASGRQQRRGRREGLRDLLANATHILRLHGSVQEWTTAGLPEYQCSHDLGDVAGHRDDVHLVLFLVSDVSFADMWLTSTSAELIDTHRGNVYQLCWDWITAEHTDRTKSGHINWLWAFTWVEPCGDRRRMVSALQPGTDLPAAMSSLHALRIRGNYIATLIADLSRKLASGPALGLFGKLLGDRRAAPIKGAAPIPKGACYYPGKDVLRVIACAVCPRQRRQRWLADA</sequence>